<evidence type="ECO:0000256" key="5">
    <source>
        <dbReference type="ARBA" id="ARBA00022840"/>
    </source>
</evidence>
<accession>A0AAD6DED3</accession>
<feature type="domain" description="ABC transmembrane type-1" evidence="11">
    <location>
        <begin position="339"/>
        <end position="450"/>
    </location>
</feature>
<dbReference type="GO" id="GO:0005524">
    <property type="term" value="F:ATP binding"/>
    <property type="evidence" value="ECO:0007669"/>
    <property type="project" value="UniProtKB-KW"/>
</dbReference>
<gene>
    <name evidence="12" type="ORF">N7450_008768</name>
</gene>
<feature type="transmembrane region" description="Helical" evidence="9">
    <location>
        <begin position="277"/>
        <end position="300"/>
    </location>
</feature>
<feature type="compositionally biased region" description="Polar residues" evidence="8">
    <location>
        <begin position="77"/>
        <end position="88"/>
    </location>
</feature>
<evidence type="ECO:0000259" key="10">
    <source>
        <dbReference type="PROSITE" id="PS50893"/>
    </source>
</evidence>
<dbReference type="PANTHER" id="PTHR24223:SF399">
    <property type="entry name" value="ABC TRANSPORTER ATNG"/>
    <property type="match status" value="1"/>
</dbReference>
<comment type="caution">
    <text evidence="12">The sequence shown here is derived from an EMBL/GenBank/DDBJ whole genome shotgun (WGS) entry which is preliminary data.</text>
</comment>
<dbReference type="GO" id="GO:0016887">
    <property type="term" value="F:ATP hydrolysis activity"/>
    <property type="evidence" value="ECO:0007669"/>
    <property type="project" value="InterPro"/>
</dbReference>
<feature type="transmembrane region" description="Helical" evidence="9">
    <location>
        <begin position="320"/>
        <end position="346"/>
    </location>
</feature>
<feature type="transmembrane region" description="Helical" evidence="9">
    <location>
        <begin position="479"/>
        <end position="501"/>
    </location>
</feature>
<feature type="region of interest" description="Disordered" evidence="8">
    <location>
        <begin position="76"/>
        <end position="103"/>
    </location>
</feature>
<keyword evidence="7 9" id="KW-0472">Membrane</keyword>
<dbReference type="InterPro" id="IPR017871">
    <property type="entry name" value="ABC_transporter-like_CS"/>
</dbReference>
<evidence type="ECO:0000256" key="9">
    <source>
        <dbReference type="SAM" id="Phobius"/>
    </source>
</evidence>
<keyword evidence="6 9" id="KW-1133">Transmembrane helix</keyword>
<dbReference type="PROSITE" id="PS50929">
    <property type="entry name" value="ABC_TM1F"/>
    <property type="match status" value="1"/>
</dbReference>
<dbReference type="PANTHER" id="PTHR24223">
    <property type="entry name" value="ATP-BINDING CASSETTE SUB-FAMILY C"/>
    <property type="match status" value="1"/>
</dbReference>
<evidence type="ECO:0000259" key="11">
    <source>
        <dbReference type="PROSITE" id="PS50929"/>
    </source>
</evidence>
<feature type="domain" description="ABC transporter" evidence="10">
    <location>
        <begin position="546"/>
        <end position="777"/>
    </location>
</feature>
<sequence>MAPPFAFGTYSILANIRNTTPLTAATAYTSLTILSLLCQASASLIDAIMGMVQALISLERIRKYLSLEGGIPLPDDTCSTPGSSSNASPPQPTRFNERNGQNEEENEWYNTVVSICALDRDFTQLPGREHAMIGSKGIMLSVVVKKAALARALYARKPLVILDDVFAGLDTETEQYVFAALFGPNVRNISLADHIVVLGPDGTIVEQGLYSELISQGGYLAKLGSKDNRSEQTDCQADDKNAALDDAFIQNANLNAENRPTSDLAIYKFYVNKTGRLSFFIFFVLCSGFVFGLLFSQIWIKFWVEANVRKPNDRLAYYLSLYVLWSALAILSFMGACLAPLGVFTGTDSGEIANRFSQDLELVDKELPRSLIGTMMAFVLCIGELAVNLYSSKYIAATVPVLIGLLYLVQSYYPKTSRQPRILEIQARAPLLTHFMETLQGLSSVRAFGWMPSYAAQNMIVAFLAIILVSVAVTTRTSTGASIGLALVNIVAFGANLKGLVYNWTALEISMGAISRIKDFTSNTPCEDQQGECKPLPHNWPEQGLIRFDDVSAAYSSESSLVLKNISLEVQPGQKLAVCGRTGSGKSSLVGSLLRLLDVRSGTIKIDGLDISTIARQDVRSRLITLPQESFFYYGTVRENLDIQKEHSEEKIYGILLRLGLHESIIQKGGLDVQMSEDLLSHGQKQLFCVARAVLRTSKILILDEVTSSVDQDTETVILQVLREEFPEHTVVSVAHRLKTILDYDQVIVLDEGRIVECGSPVTLTSQPSRFANLLRTSDYPSLSS</sequence>
<evidence type="ECO:0000256" key="6">
    <source>
        <dbReference type="ARBA" id="ARBA00022989"/>
    </source>
</evidence>
<keyword evidence="5" id="KW-0067">ATP-binding</keyword>
<keyword evidence="2" id="KW-0813">Transport</keyword>
<feature type="transmembrane region" description="Helical" evidence="9">
    <location>
        <begin position="394"/>
        <end position="413"/>
    </location>
</feature>
<feature type="transmembrane region" description="Helical" evidence="9">
    <location>
        <begin position="454"/>
        <end position="473"/>
    </location>
</feature>
<dbReference type="Gene3D" id="3.40.50.300">
    <property type="entry name" value="P-loop containing nucleotide triphosphate hydrolases"/>
    <property type="match status" value="2"/>
</dbReference>
<evidence type="ECO:0000256" key="8">
    <source>
        <dbReference type="SAM" id="MobiDB-lite"/>
    </source>
</evidence>
<dbReference type="InterPro" id="IPR050173">
    <property type="entry name" value="ABC_transporter_C-like"/>
</dbReference>
<dbReference type="InterPro" id="IPR027417">
    <property type="entry name" value="P-loop_NTPase"/>
</dbReference>
<dbReference type="SUPFAM" id="SSF90123">
    <property type="entry name" value="ABC transporter transmembrane region"/>
    <property type="match status" value="1"/>
</dbReference>
<dbReference type="GO" id="GO:0016020">
    <property type="term" value="C:membrane"/>
    <property type="evidence" value="ECO:0007669"/>
    <property type="project" value="UniProtKB-SubCell"/>
</dbReference>
<dbReference type="CDD" id="cd18580">
    <property type="entry name" value="ABC_6TM_ABCC_D2"/>
    <property type="match status" value="1"/>
</dbReference>
<dbReference type="SMART" id="SM00382">
    <property type="entry name" value="AAA"/>
    <property type="match status" value="1"/>
</dbReference>
<dbReference type="Pfam" id="PF00005">
    <property type="entry name" value="ABC_tran"/>
    <property type="match status" value="1"/>
</dbReference>
<dbReference type="InterPro" id="IPR003439">
    <property type="entry name" value="ABC_transporter-like_ATP-bd"/>
</dbReference>
<dbReference type="PROSITE" id="PS00211">
    <property type="entry name" value="ABC_TRANSPORTER_1"/>
    <property type="match status" value="1"/>
</dbReference>
<dbReference type="FunFam" id="3.40.50.300:FF:000838">
    <property type="entry name" value="ABC multidrug transporter (Eurofung)"/>
    <property type="match status" value="1"/>
</dbReference>
<dbReference type="EMBL" id="JAQJAC010000008">
    <property type="protein sequence ID" value="KAJ5574869.1"/>
    <property type="molecule type" value="Genomic_DNA"/>
</dbReference>
<dbReference type="CDD" id="cd03244">
    <property type="entry name" value="ABCC_MRP_domain2"/>
    <property type="match status" value="1"/>
</dbReference>
<keyword evidence="4" id="KW-0547">Nucleotide-binding</keyword>
<dbReference type="InterPro" id="IPR003593">
    <property type="entry name" value="AAA+_ATPase"/>
</dbReference>
<evidence type="ECO:0000313" key="13">
    <source>
        <dbReference type="Proteomes" id="UP001216150"/>
    </source>
</evidence>
<evidence type="ECO:0000256" key="1">
    <source>
        <dbReference type="ARBA" id="ARBA00004141"/>
    </source>
</evidence>
<evidence type="ECO:0000256" key="7">
    <source>
        <dbReference type="ARBA" id="ARBA00023136"/>
    </source>
</evidence>
<proteinExistence type="predicted"/>
<dbReference type="InterPro" id="IPR044726">
    <property type="entry name" value="ABCC_6TM_D2"/>
</dbReference>
<organism evidence="12 13">
    <name type="scientific">Penicillium hetheringtonii</name>
    <dbReference type="NCBI Taxonomy" id="911720"/>
    <lineage>
        <taxon>Eukaryota</taxon>
        <taxon>Fungi</taxon>
        <taxon>Dikarya</taxon>
        <taxon>Ascomycota</taxon>
        <taxon>Pezizomycotina</taxon>
        <taxon>Eurotiomycetes</taxon>
        <taxon>Eurotiomycetidae</taxon>
        <taxon>Eurotiales</taxon>
        <taxon>Aspergillaceae</taxon>
        <taxon>Penicillium</taxon>
    </lineage>
</organism>
<dbReference type="InterPro" id="IPR036640">
    <property type="entry name" value="ABC1_TM_sf"/>
</dbReference>
<dbReference type="AlphaFoldDB" id="A0AAD6DED3"/>
<dbReference type="PROSITE" id="PS50893">
    <property type="entry name" value="ABC_TRANSPORTER_2"/>
    <property type="match status" value="1"/>
</dbReference>
<dbReference type="Gene3D" id="1.20.1560.10">
    <property type="entry name" value="ABC transporter type 1, transmembrane domain"/>
    <property type="match status" value="2"/>
</dbReference>
<comment type="subcellular location">
    <subcellularLocation>
        <location evidence="1">Membrane</location>
        <topology evidence="1">Multi-pass membrane protein</topology>
    </subcellularLocation>
</comment>
<dbReference type="Proteomes" id="UP001216150">
    <property type="component" value="Unassembled WGS sequence"/>
</dbReference>
<dbReference type="Pfam" id="PF00664">
    <property type="entry name" value="ABC_membrane"/>
    <property type="match status" value="1"/>
</dbReference>
<evidence type="ECO:0000313" key="12">
    <source>
        <dbReference type="EMBL" id="KAJ5574869.1"/>
    </source>
</evidence>
<dbReference type="InterPro" id="IPR011527">
    <property type="entry name" value="ABC1_TM_dom"/>
</dbReference>
<protein>
    <submittedName>
        <fullName evidence="12">ABC multidrug transporter</fullName>
    </submittedName>
</protein>
<evidence type="ECO:0000256" key="3">
    <source>
        <dbReference type="ARBA" id="ARBA00022692"/>
    </source>
</evidence>
<dbReference type="SUPFAM" id="SSF52540">
    <property type="entry name" value="P-loop containing nucleoside triphosphate hydrolases"/>
    <property type="match status" value="2"/>
</dbReference>
<evidence type="ECO:0000256" key="4">
    <source>
        <dbReference type="ARBA" id="ARBA00022741"/>
    </source>
</evidence>
<evidence type="ECO:0000256" key="2">
    <source>
        <dbReference type="ARBA" id="ARBA00022448"/>
    </source>
</evidence>
<name>A0AAD6DED3_9EURO</name>
<dbReference type="GO" id="GO:0140359">
    <property type="term" value="F:ABC-type transporter activity"/>
    <property type="evidence" value="ECO:0007669"/>
    <property type="project" value="InterPro"/>
</dbReference>
<keyword evidence="3 9" id="KW-0812">Transmembrane</keyword>
<feature type="transmembrane region" description="Helical" evidence="9">
    <location>
        <begin position="367"/>
        <end position="388"/>
    </location>
</feature>
<reference evidence="12 13" key="1">
    <citation type="journal article" date="2023" name="IMA Fungus">
        <title>Comparative genomic study of the Penicillium genus elucidates a diverse pangenome and 15 lateral gene transfer events.</title>
        <authorList>
            <person name="Petersen C."/>
            <person name="Sorensen T."/>
            <person name="Nielsen M.R."/>
            <person name="Sondergaard T.E."/>
            <person name="Sorensen J.L."/>
            <person name="Fitzpatrick D.A."/>
            <person name="Frisvad J.C."/>
            <person name="Nielsen K.L."/>
        </authorList>
    </citation>
    <scope>NUCLEOTIDE SEQUENCE [LARGE SCALE GENOMIC DNA]</scope>
    <source>
        <strain evidence="12 13">IBT 29057</strain>
    </source>
</reference>
<keyword evidence="13" id="KW-1185">Reference proteome</keyword>